<feature type="region of interest" description="Disordered" evidence="1">
    <location>
        <begin position="159"/>
        <end position="193"/>
    </location>
</feature>
<proteinExistence type="predicted"/>
<protein>
    <submittedName>
        <fullName evidence="2">Uncharacterized protein</fullName>
    </submittedName>
</protein>
<dbReference type="EMBL" id="QMEB01000110">
    <property type="protein sequence ID" value="NMG20713.1"/>
    <property type="molecule type" value="Genomic_DNA"/>
</dbReference>
<evidence type="ECO:0000313" key="2">
    <source>
        <dbReference type="EMBL" id="NMG20713.1"/>
    </source>
</evidence>
<comment type="caution">
    <text evidence="2">The sequence shown here is derived from an EMBL/GenBank/DDBJ whole genome shotgun (WGS) entry which is preliminary data.</text>
</comment>
<accession>A0ABX1P8H4</accession>
<feature type="compositionally biased region" description="Pro residues" evidence="1">
    <location>
        <begin position="241"/>
        <end position="252"/>
    </location>
</feature>
<keyword evidence="3" id="KW-1185">Reference proteome</keyword>
<feature type="compositionally biased region" description="Basic and acidic residues" evidence="1">
    <location>
        <begin position="178"/>
        <end position="193"/>
    </location>
</feature>
<dbReference type="Proteomes" id="UP000718564">
    <property type="component" value="Unassembled WGS sequence"/>
</dbReference>
<evidence type="ECO:0000256" key="1">
    <source>
        <dbReference type="SAM" id="MobiDB-lite"/>
    </source>
</evidence>
<gene>
    <name evidence="2" type="ORF">DP116_15085</name>
</gene>
<feature type="region of interest" description="Disordered" evidence="1">
    <location>
        <begin position="236"/>
        <end position="260"/>
    </location>
</feature>
<sequence length="363" mass="42135">MGSHLLYPYWFSKRYANRFKPTYQASQPKNNKVELIALMPVGRRTVKARPTKKYHERLIVVEVELEVERPKEPKEPPYCNYRQQWRRLTGTVPHASNVFKAMPDYKLPIYTDEDWEAVVKTYEFRRSLISLKPNSRRKPRVTLQSEIKPDPEAKVVITPPSHKEESIKNKTLRQLANKAERKNQSRKTEEAKAGWERVTGLPAGVSIVEELFPDFAKMSSDHAQYWRSAIIRWKQCKQPEPQTPSSPKPPLQQQPQPVISYPPKTQREMAVSDAIALMLNGQREVHCPPVGRIDVLTDIEVIEVKDADDWKHAIGQVKVYGFHHQDKQQVIYLFGDNAQSVYSIAVDYCVRLGIELRIYQHSK</sequence>
<dbReference type="RefSeq" id="WP_169155977.1">
    <property type="nucleotide sequence ID" value="NZ_CAWPJE010000100.1"/>
</dbReference>
<reference evidence="2 3" key="1">
    <citation type="submission" date="2018-06" db="EMBL/GenBank/DDBJ databases">
        <title>Comparative genomics of Brasilonema spp. strains.</title>
        <authorList>
            <person name="Alvarenga D.O."/>
            <person name="Fiore M.F."/>
            <person name="Varani A.M."/>
        </authorList>
    </citation>
    <scope>NUCLEOTIDE SEQUENCE [LARGE SCALE GENOMIC DNA]</scope>
    <source>
        <strain evidence="2 3">SPC951</strain>
    </source>
</reference>
<name>A0ABX1P8H4_9CYAN</name>
<evidence type="ECO:0000313" key="3">
    <source>
        <dbReference type="Proteomes" id="UP000718564"/>
    </source>
</evidence>
<organism evidence="2 3">
    <name type="scientific">Brasilonema bromeliae SPC951</name>
    <dbReference type="NCBI Taxonomy" id="385972"/>
    <lineage>
        <taxon>Bacteria</taxon>
        <taxon>Bacillati</taxon>
        <taxon>Cyanobacteriota</taxon>
        <taxon>Cyanophyceae</taxon>
        <taxon>Nostocales</taxon>
        <taxon>Scytonemataceae</taxon>
        <taxon>Brasilonema</taxon>
        <taxon>Bromeliae group (in: Brasilonema)</taxon>
    </lineage>
</organism>